<keyword evidence="4" id="KW-1185">Reference proteome</keyword>
<dbReference type="Proteomes" id="UP000076761">
    <property type="component" value="Unassembled WGS sequence"/>
</dbReference>
<evidence type="ECO:0000313" key="4">
    <source>
        <dbReference type="Proteomes" id="UP000076761"/>
    </source>
</evidence>
<organism evidence="3 4">
    <name type="scientific">Neolentinus lepideus HHB14362 ss-1</name>
    <dbReference type="NCBI Taxonomy" id="1314782"/>
    <lineage>
        <taxon>Eukaryota</taxon>
        <taxon>Fungi</taxon>
        <taxon>Dikarya</taxon>
        <taxon>Basidiomycota</taxon>
        <taxon>Agaricomycotina</taxon>
        <taxon>Agaricomycetes</taxon>
        <taxon>Gloeophyllales</taxon>
        <taxon>Gloeophyllaceae</taxon>
        <taxon>Neolentinus</taxon>
    </lineage>
</organism>
<feature type="region of interest" description="Disordered" evidence="2">
    <location>
        <begin position="1"/>
        <end position="71"/>
    </location>
</feature>
<evidence type="ECO:0000256" key="1">
    <source>
        <dbReference type="SAM" id="Coils"/>
    </source>
</evidence>
<name>A0A165V5A1_9AGAM</name>
<sequence>MPLFGRSYRAQEPVPVGTANGATPNRTGSIFSRRRSPDVTSARSTSPSSTNVGSRWFRRSSSPSNHGNDGTILAARQKLSDAEEAERTAERALQQARYAAHDAKEHVKIVEREAAQE</sequence>
<gene>
    <name evidence="3" type="ORF">NEOLEDRAFT_1128770</name>
</gene>
<evidence type="ECO:0000256" key="2">
    <source>
        <dbReference type="SAM" id="MobiDB-lite"/>
    </source>
</evidence>
<protein>
    <submittedName>
        <fullName evidence="3">Uncharacterized protein</fullName>
    </submittedName>
</protein>
<dbReference type="OrthoDB" id="3211582at2759"/>
<accession>A0A165V5A1</accession>
<feature type="compositionally biased region" description="Polar residues" evidence="2">
    <location>
        <begin position="20"/>
        <end position="30"/>
    </location>
</feature>
<feature type="coiled-coil region" evidence="1">
    <location>
        <begin position="72"/>
        <end position="99"/>
    </location>
</feature>
<keyword evidence="1" id="KW-0175">Coiled coil</keyword>
<dbReference type="EMBL" id="KV425555">
    <property type="protein sequence ID" value="KZT29178.1"/>
    <property type="molecule type" value="Genomic_DNA"/>
</dbReference>
<dbReference type="InParanoid" id="A0A165V5A1"/>
<evidence type="ECO:0000313" key="3">
    <source>
        <dbReference type="EMBL" id="KZT29178.1"/>
    </source>
</evidence>
<feature type="compositionally biased region" description="Polar residues" evidence="2">
    <location>
        <begin position="38"/>
        <end position="68"/>
    </location>
</feature>
<reference evidence="3 4" key="1">
    <citation type="journal article" date="2016" name="Mol. Biol. Evol.">
        <title>Comparative Genomics of Early-Diverging Mushroom-Forming Fungi Provides Insights into the Origins of Lignocellulose Decay Capabilities.</title>
        <authorList>
            <person name="Nagy L.G."/>
            <person name="Riley R."/>
            <person name="Tritt A."/>
            <person name="Adam C."/>
            <person name="Daum C."/>
            <person name="Floudas D."/>
            <person name="Sun H."/>
            <person name="Yadav J.S."/>
            <person name="Pangilinan J."/>
            <person name="Larsson K.H."/>
            <person name="Matsuura K."/>
            <person name="Barry K."/>
            <person name="Labutti K."/>
            <person name="Kuo R."/>
            <person name="Ohm R.A."/>
            <person name="Bhattacharya S.S."/>
            <person name="Shirouzu T."/>
            <person name="Yoshinaga Y."/>
            <person name="Martin F.M."/>
            <person name="Grigoriev I.V."/>
            <person name="Hibbett D.S."/>
        </authorList>
    </citation>
    <scope>NUCLEOTIDE SEQUENCE [LARGE SCALE GENOMIC DNA]</scope>
    <source>
        <strain evidence="3 4">HHB14362 ss-1</strain>
    </source>
</reference>
<proteinExistence type="predicted"/>
<dbReference type="AlphaFoldDB" id="A0A165V5A1"/>